<name>W2S0I0_CYPE1</name>
<feature type="signal peptide" evidence="1">
    <location>
        <begin position="1"/>
        <end position="25"/>
    </location>
</feature>
<dbReference type="CDD" id="cd01823">
    <property type="entry name" value="SEST_like"/>
    <property type="match status" value="1"/>
</dbReference>
<dbReference type="RefSeq" id="XP_008715943.1">
    <property type="nucleotide sequence ID" value="XM_008717721.1"/>
</dbReference>
<dbReference type="HOGENOM" id="CLU_039960_1_0_1"/>
<dbReference type="InterPro" id="IPR036514">
    <property type="entry name" value="SGNH_hydro_sf"/>
</dbReference>
<dbReference type="GeneID" id="19970709"/>
<evidence type="ECO:0000256" key="1">
    <source>
        <dbReference type="SAM" id="SignalP"/>
    </source>
</evidence>
<dbReference type="VEuPathDB" id="FungiDB:HMPREF1541_03370"/>
<keyword evidence="4" id="KW-1185">Reference proteome</keyword>
<proteinExistence type="predicted"/>
<dbReference type="GO" id="GO:0016788">
    <property type="term" value="F:hydrolase activity, acting on ester bonds"/>
    <property type="evidence" value="ECO:0007669"/>
    <property type="project" value="InterPro"/>
</dbReference>
<dbReference type="InterPro" id="IPR037460">
    <property type="entry name" value="SEST-like"/>
</dbReference>
<dbReference type="STRING" id="1220924.W2S0I0"/>
<dbReference type="GO" id="GO:0006629">
    <property type="term" value="P:lipid metabolic process"/>
    <property type="evidence" value="ECO:0007669"/>
    <property type="project" value="TreeGrafter"/>
</dbReference>
<dbReference type="eggNOG" id="ENOG502SPMP">
    <property type="taxonomic scope" value="Eukaryota"/>
</dbReference>
<dbReference type="Pfam" id="PF13472">
    <property type="entry name" value="Lipase_GDSL_2"/>
    <property type="match status" value="1"/>
</dbReference>
<feature type="domain" description="SGNH hydrolase-type esterase" evidence="2">
    <location>
        <begin position="33"/>
        <end position="300"/>
    </location>
</feature>
<reference evidence="3 4" key="1">
    <citation type="submission" date="2013-03" db="EMBL/GenBank/DDBJ databases">
        <title>The Genome Sequence of Phialophora europaea CBS 101466.</title>
        <authorList>
            <consortium name="The Broad Institute Genomics Platform"/>
            <person name="Cuomo C."/>
            <person name="de Hoog S."/>
            <person name="Gorbushina A."/>
            <person name="Walker B."/>
            <person name="Young S.K."/>
            <person name="Zeng Q."/>
            <person name="Gargeya S."/>
            <person name="Fitzgerald M."/>
            <person name="Haas B."/>
            <person name="Abouelleil A."/>
            <person name="Allen A.W."/>
            <person name="Alvarado L."/>
            <person name="Arachchi H.M."/>
            <person name="Berlin A.M."/>
            <person name="Chapman S.B."/>
            <person name="Gainer-Dewar J."/>
            <person name="Goldberg J."/>
            <person name="Griggs A."/>
            <person name="Gujja S."/>
            <person name="Hansen M."/>
            <person name="Howarth C."/>
            <person name="Imamovic A."/>
            <person name="Ireland A."/>
            <person name="Larimer J."/>
            <person name="McCowan C."/>
            <person name="Murphy C."/>
            <person name="Pearson M."/>
            <person name="Poon T.W."/>
            <person name="Priest M."/>
            <person name="Roberts A."/>
            <person name="Saif S."/>
            <person name="Shea T."/>
            <person name="Sisk P."/>
            <person name="Sykes S."/>
            <person name="Wortman J."/>
            <person name="Nusbaum C."/>
            <person name="Birren B."/>
        </authorList>
    </citation>
    <scope>NUCLEOTIDE SEQUENCE [LARGE SCALE GENOMIC DNA]</scope>
    <source>
        <strain evidence="3 4">CBS 101466</strain>
    </source>
</reference>
<evidence type="ECO:0000313" key="3">
    <source>
        <dbReference type="EMBL" id="ETN41434.1"/>
    </source>
</evidence>
<keyword evidence="1" id="KW-0732">Signal</keyword>
<dbReference type="OrthoDB" id="1896086at2759"/>
<dbReference type="Gene3D" id="3.40.50.1110">
    <property type="entry name" value="SGNH hydrolase"/>
    <property type="match status" value="1"/>
</dbReference>
<organism evidence="3 4">
    <name type="scientific">Cyphellophora europaea (strain CBS 101466)</name>
    <name type="common">Phialophora europaea</name>
    <dbReference type="NCBI Taxonomy" id="1220924"/>
    <lineage>
        <taxon>Eukaryota</taxon>
        <taxon>Fungi</taxon>
        <taxon>Dikarya</taxon>
        <taxon>Ascomycota</taxon>
        <taxon>Pezizomycotina</taxon>
        <taxon>Eurotiomycetes</taxon>
        <taxon>Chaetothyriomycetidae</taxon>
        <taxon>Chaetothyriales</taxon>
        <taxon>Cyphellophoraceae</taxon>
        <taxon>Cyphellophora</taxon>
    </lineage>
</organism>
<protein>
    <recommendedName>
        <fullName evidence="2">SGNH hydrolase-type esterase domain-containing protein</fullName>
    </recommendedName>
</protein>
<feature type="chain" id="PRO_5004824757" description="SGNH hydrolase-type esterase domain-containing protein" evidence="1">
    <location>
        <begin position="26"/>
        <end position="312"/>
    </location>
</feature>
<dbReference type="AlphaFoldDB" id="W2S0I0"/>
<dbReference type="EMBL" id="KB822719">
    <property type="protein sequence ID" value="ETN41434.1"/>
    <property type="molecule type" value="Genomic_DNA"/>
</dbReference>
<sequence length="312" mass="34087">MKLPECSHSSSILLLFTSLVQPSATRYYAALSDSYAAGDGAGSPRLPPHREFGCGRFDGAYPVLLANNFSLLIPPSGFTNVACGGASSTSVRTTQVPYIGDADFVTVTVGGNEIDFFVVLNACVHQWFPGGDCDAEIVRAREAVQAGTLLRRYGEMIAAAKKTMKDDARLLVTGYARFFNSQTTQCDHVSFSRRDPDRVLSREMRVQFNAIVGMLNDVIEASAEAHGASYVDIDQVFDGHRFCEEGVVEPSSTNQTWFFNLEYPQPRTAPSAGQHVLPGPIKDYLDMTRAFHPNALGHKAIAEKIAQLILNR</sequence>
<evidence type="ECO:0000259" key="2">
    <source>
        <dbReference type="Pfam" id="PF13472"/>
    </source>
</evidence>
<dbReference type="InterPro" id="IPR013830">
    <property type="entry name" value="SGNH_hydro"/>
</dbReference>
<dbReference type="Proteomes" id="UP000030752">
    <property type="component" value="Unassembled WGS sequence"/>
</dbReference>
<dbReference type="SUPFAM" id="SSF52266">
    <property type="entry name" value="SGNH hydrolase"/>
    <property type="match status" value="1"/>
</dbReference>
<evidence type="ECO:0000313" key="4">
    <source>
        <dbReference type="Proteomes" id="UP000030752"/>
    </source>
</evidence>
<accession>W2S0I0</accession>
<dbReference type="PANTHER" id="PTHR37981:SF1">
    <property type="entry name" value="SGNH HYDROLASE-TYPE ESTERASE DOMAIN-CONTAINING PROTEIN"/>
    <property type="match status" value="1"/>
</dbReference>
<gene>
    <name evidence="3" type="ORF">HMPREF1541_03370</name>
</gene>
<dbReference type="PANTHER" id="PTHR37981">
    <property type="entry name" value="LIPASE 2"/>
    <property type="match status" value="1"/>
</dbReference>
<dbReference type="InParanoid" id="W2S0I0"/>